<feature type="domain" description="BIG2" evidence="1">
    <location>
        <begin position="215"/>
        <end position="296"/>
    </location>
</feature>
<proteinExistence type="predicted"/>
<dbReference type="InterPro" id="IPR008964">
    <property type="entry name" value="Invasin/intimin_cell_adhesion"/>
</dbReference>
<dbReference type="Pfam" id="PF02368">
    <property type="entry name" value="Big_2"/>
    <property type="match status" value="1"/>
</dbReference>
<dbReference type="Gene3D" id="2.60.40.1080">
    <property type="match status" value="1"/>
</dbReference>
<evidence type="ECO:0000313" key="4">
    <source>
        <dbReference type="Proteomes" id="UP000037843"/>
    </source>
</evidence>
<dbReference type="AlphaFoldDB" id="A0A7V8LRG8"/>
<protein>
    <recommendedName>
        <fullName evidence="1">BIG2 domain-containing protein</fullName>
    </recommendedName>
</protein>
<evidence type="ECO:0000259" key="1">
    <source>
        <dbReference type="SMART" id="SM00635"/>
    </source>
</evidence>
<dbReference type="Proteomes" id="UP000037843">
    <property type="component" value="Unassembled WGS sequence"/>
</dbReference>
<gene>
    <name evidence="2" type="ORF">AN908_06710</name>
    <name evidence="3" type="ORF">AN908_07220</name>
</gene>
<comment type="caution">
    <text evidence="3">The sequence shown here is derived from an EMBL/GenBank/DDBJ whole genome shotgun (WGS) entry which is preliminary data.</text>
</comment>
<reference evidence="3 4" key="1">
    <citation type="submission" date="2015-09" db="EMBL/GenBank/DDBJ databases">
        <title>Genome Sequences of Mycobacterium immunogenum Isolates, Recuperated from a Chloraminated Drinking Water Distribution System Simulator Subjected to Episodes of Nitrification.</title>
        <authorList>
            <person name="Gomez-Alvarez V."/>
            <person name="Revetta R.P."/>
        </authorList>
    </citation>
    <scope>NUCLEOTIDE SEQUENCE [LARGE SCALE GENOMIC DNA]</scope>
    <source>
        <strain evidence="3 4">H008</strain>
    </source>
</reference>
<accession>A0A7V8LRG8</accession>
<dbReference type="EMBL" id="LJFO01000003">
    <property type="protein sequence ID" value="KPG14270.1"/>
    <property type="molecule type" value="Genomic_DNA"/>
</dbReference>
<sequence length="298" mass="32145">MDFYSIKDPRPDLVLAPLNLIALFAPIDATPALTLESPTDGSLDVPVAYRSLGHFEKKAGVGIGNEFDSKDIEAYGEPEPIRVIKNKRTTTFEVSLFENSLDVLGIVWTEDFSNITPSEFGGVVLPAPKQPKNIYYRCILLGLDDRNDREVWVYWLLPRVQLDKVDNQTLNDDNVIEYKVTMKASKDPVLGYSVAQGFAGPGWRDIVDQARFGQPLTSLSATPASVSVTVASGASHTAQLVIEGDNGINYTPDCKFESLDPTKATVSASGLVTGVATGSTSVTATKGALTKTITVTVT</sequence>
<dbReference type="EMBL" id="LJFO01000003">
    <property type="protein sequence ID" value="KPG14346.1"/>
    <property type="molecule type" value="Genomic_DNA"/>
</dbReference>
<dbReference type="InterPro" id="IPR003343">
    <property type="entry name" value="Big_2"/>
</dbReference>
<evidence type="ECO:0000313" key="2">
    <source>
        <dbReference type="EMBL" id="KPG14270.1"/>
    </source>
</evidence>
<dbReference type="SMART" id="SM00635">
    <property type="entry name" value="BID_2"/>
    <property type="match status" value="1"/>
</dbReference>
<name>A0A7V8LRG8_9MYCO</name>
<organism evidence="3 4">
    <name type="scientific">Mycobacteroides immunogenum</name>
    <dbReference type="NCBI Taxonomy" id="83262"/>
    <lineage>
        <taxon>Bacteria</taxon>
        <taxon>Bacillati</taxon>
        <taxon>Actinomycetota</taxon>
        <taxon>Actinomycetes</taxon>
        <taxon>Mycobacteriales</taxon>
        <taxon>Mycobacteriaceae</taxon>
        <taxon>Mycobacteroides</taxon>
    </lineage>
</organism>
<evidence type="ECO:0000313" key="3">
    <source>
        <dbReference type="EMBL" id="KPG14346.1"/>
    </source>
</evidence>
<dbReference type="SUPFAM" id="SSF49373">
    <property type="entry name" value="Invasin/intimin cell-adhesion fragments"/>
    <property type="match status" value="1"/>
</dbReference>
<dbReference type="RefSeq" id="WP_054173032.1">
    <property type="nucleotide sequence ID" value="NZ_LJFO01000003.1"/>
</dbReference>